<dbReference type="InterPro" id="IPR001841">
    <property type="entry name" value="Znf_RING"/>
</dbReference>
<feature type="non-terminal residue" evidence="14">
    <location>
        <position position="539"/>
    </location>
</feature>
<dbReference type="Proteomes" id="UP000051574">
    <property type="component" value="Unassembled WGS sequence"/>
</dbReference>
<evidence type="ECO:0000256" key="5">
    <source>
        <dbReference type="ARBA" id="ARBA00022679"/>
    </source>
</evidence>
<dbReference type="GO" id="GO:0016567">
    <property type="term" value="P:protein ubiquitination"/>
    <property type="evidence" value="ECO:0007669"/>
    <property type="project" value="UniProtKB-UniPathway"/>
</dbReference>
<dbReference type="AlphaFoldDB" id="A0A0T6AWD2"/>
<dbReference type="SUPFAM" id="SSF57850">
    <property type="entry name" value="RING/U-box"/>
    <property type="match status" value="1"/>
</dbReference>
<evidence type="ECO:0000313" key="15">
    <source>
        <dbReference type="Proteomes" id="UP000051574"/>
    </source>
</evidence>
<dbReference type="SUPFAM" id="SSF49599">
    <property type="entry name" value="TRAF domain-like"/>
    <property type="match status" value="2"/>
</dbReference>
<dbReference type="FunFam" id="3.30.40.10:FF:000041">
    <property type="entry name" value="E3 ubiquitin-protein ligase SINAT3"/>
    <property type="match status" value="1"/>
</dbReference>
<evidence type="ECO:0000256" key="10">
    <source>
        <dbReference type="PROSITE-ProRule" id="PRU00455"/>
    </source>
</evidence>
<dbReference type="EMBL" id="LJIG01022631">
    <property type="protein sequence ID" value="KRT79536.1"/>
    <property type="molecule type" value="Genomic_DNA"/>
</dbReference>
<keyword evidence="9" id="KW-0862">Zinc</keyword>
<evidence type="ECO:0000256" key="3">
    <source>
        <dbReference type="ARBA" id="ARBA00009119"/>
    </source>
</evidence>
<comment type="catalytic activity">
    <reaction evidence="1">
        <text>S-ubiquitinyl-[E2 ubiquitin-conjugating enzyme]-L-cysteine + [acceptor protein]-L-lysine = [E2 ubiquitin-conjugating enzyme]-L-cysteine + N(6)-ubiquitinyl-[acceptor protein]-L-lysine.</text>
        <dbReference type="EC" id="2.3.2.27"/>
    </reaction>
</comment>
<evidence type="ECO:0000256" key="11">
    <source>
        <dbReference type="SAM" id="MobiDB-lite"/>
    </source>
</evidence>
<dbReference type="InterPro" id="IPR049548">
    <property type="entry name" value="Sina-like_RING"/>
</dbReference>
<dbReference type="InterPro" id="IPR013010">
    <property type="entry name" value="Znf_SIAH"/>
</dbReference>
<comment type="caution">
    <text evidence="14">The sequence shown here is derived from an EMBL/GenBank/DDBJ whole genome shotgun (WGS) entry which is preliminary data.</text>
</comment>
<feature type="domain" description="SIAH-type" evidence="13">
    <location>
        <begin position="45"/>
        <end position="103"/>
    </location>
</feature>
<accession>A0A0T6AWD2</accession>
<keyword evidence="7 10" id="KW-0863">Zinc-finger</keyword>
<keyword evidence="8" id="KW-0833">Ubl conjugation pathway</keyword>
<evidence type="ECO:0000256" key="1">
    <source>
        <dbReference type="ARBA" id="ARBA00000900"/>
    </source>
</evidence>
<dbReference type="PANTHER" id="PTHR45877">
    <property type="entry name" value="E3 UBIQUITIN-PROTEIN LIGASE SIAH2"/>
    <property type="match status" value="1"/>
</dbReference>
<comment type="pathway">
    <text evidence="2">Protein modification; protein ubiquitination.</text>
</comment>
<evidence type="ECO:0000256" key="4">
    <source>
        <dbReference type="ARBA" id="ARBA00012483"/>
    </source>
</evidence>
<dbReference type="GO" id="GO:0008270">
    <property type="term" value="F:zinc ion binding"/>
    <property type="evidence" value="ECO:0007669"/>
    <property type="project" value="UniProtKB-KW"/>
</dbReference>
<evidence type="ECO:0000256" key="7">
    <source>
        <dbReference type="ARBA" id="ARBA00022771"/>
    </source>
</evidence>
<dbReference type="UniPathway" id="UPA00143"/>
<keyword evidence="6" id="KW-0479">Metal-binding</keyword>
<reference evidence="14 15" key="1">
    <citation type="submission" date="2015-09" db="EMBL/GenBank/DDBJ databases">
        <title>Draft genome of the scarab beetle Oryctes borbonicus.</title>
        <authorList>
            <person name="Meyer J.M."/>
            <person name="Markov G.V."/>
            <person name="Baskaran P."/>
            <person name="Herrmann M."/>
            <person name="Sommer R.J."/>
            <person name="Roedelsperger C."/>
        </authorList>
    </citation>
    <scope>NUCLEOTIDE SEQUENCE [LARGE SCALE GENOMIC DNA]</scope>
    <source>
        <strain evidence="14">OB123</strain>
        <tissue evidence="14">Whole animal</tissue>
    </source>
</reference>
<dbReference type="EC" id="2.3.2.27" evidence="4"/>
<evidence type="ECO:0000256" key="8">
    <source>
        <dbReference type="ARBA" id="ARBA00022786"/>
    </source>
</evidence>
<dbReference type="GO" id="GO:0031624">
    <property type="term" value="F:ubiquitin conjugating enzyme binding"/>
    <property type="evidence" value="ECO:0007669"/>
    <property type="project" value="TreeGrafter"/>
</dbReference>
<evidence type="ECO:0000259" key="12">
    <source>
        <dbReference type="PROSITE" id="PS50089"/>
    </source>
</evidence>
<evidence type="ECO:0000256" key="6">
    <source>
        <dbReference type="ARBA" id="ARBA00022723"/>
    </source>
</evidence>
<comment type="similarity">
    <text evidence="3">Belongs to the SINA (Seven in absentia) family.</text>
</comment>
<organism evidence="14 15">
    <name type="scientific">Oryctes borbonicus</name>
    <dbReference type="NCBI Taxonomy" id="1629725"/>
    <lineage>
        <taxon>Eukaryota</taxon>
        <taxon>Metazoa</taxon>
        <taxon>Ecdysozoa</taxon>
        <taxon>Arthropoda</taxon>
        <taxon>Hexapoda</taxon>
        <taxon>Insecta</taxon>
        <taxon>Pterygota</taxon>
        <taxon>Neoptera</taxon>
        <taxon>Endopterygota</taxon>
        <taxon>Coleoptera</taxon>
        <taxon>Polyphaga</taxon>
        <taxon>Scarabaeiformia</taxon>
        <taxon>Scarabaeidae</taxon>
        <taxon>Dynastinae</taxon>
        <taxon>Oryctes</taxon>
    </lineage>
</organism>
<dbReference type="InterPro" id="IPR004162">
    <property type="entry name" value="SINA-like_animal"/>
</dbReference>
<evidence type="ECO:0000313" key="14">
    <source>
        <dbReference type="EMBL" id="KRT79536.1"/>
    </source>
</evidence>
<feature type="domain" description="SIAH-type" evidence="13">
    <location>
        <begin position="377"/>
        <end position="436"/>
    </location>
</feature>
<dbReference type="Pfam" id="PF21362">
    <property type="entry name" value="Sina_RING"/>
    <property type="match status" value="1"/>
</dbReference>
<evidence type="ECO:0000256" key="2">
    <source>
        <dbReference type="ARBA" id="ARBA00004906"/>
    </source>
</evidence>
<dbReference type="OrthoDB" id="8182903at2759"/>
<proteinExistence type="inferred from homology"/>
<feature type="region of interest" description="Disordered" evidence="11">
    <location>
        <begin position="227"/>
        <end position="297"/>
    </location>
</feature>
<dbReference type="PANTHER" id="PTHR45877:SF2">
    <property type="entry name" value="E3 UBIQUITIN-PROTEIN LIGASE SINA-RELATED"/>
    <property type="match status" value="1"/>
</dbReference>
<dbReference type="GO" id="GO:0043161">
    <property type="term" value="P:proteasome-mediated ubiquitin-dependent protein catabolic process"/>
    <property type="evidence" value="ECO:0007669"/>
    <property type="project" value="TreeGrafter"/>
</dbReference>
<protein>
    <recommendedName>
        <fullName evidence="4">RING-type E3 ubiquitin transferase</fullName>
        <ecNumber evidence="4">2.3.2.27</ecNumber>
    </recommendedName>
</protein>
<dbReference type="InterPro" id="IPR013083">
    <property type="entry name" value="Znf_RING/FYVE/PHD"/>
</dbReference>
<sequence>MSFLSLFSDENESSLQHGSISDLSAFSISAFDGQNGSTNEATTSANSFSCRYMVFGCTKQLPEAAVGDHEKSCDYKIYECVLAGCDWQGGIAALRVHIINVHANIVLTNGAFKVPTTDLQMICIIFAYDETFLVQIRCEALKFFLSVKYVGKPTASGKFLYNVVIKNNKSKQQKSLSIYSGKMKHYLNYSSLMEKTDIEFDIKSLDRTFNAQDVECFITISKKSAKNEKKPTLKENETKNAESKTKKKETTVTKAENDKKKEKADKKDANKNKNAKASTEKVQTPTKEQKANKKSATPVVKMEMLAKEQRTKPERQESILRELECPVCQDYMYPPIMLCISGHSICSNCKSKVVNCPICTSEFGNTRNYTLEKMLNLMQLPCRNGENGCRFTGNLVAIEEHKSNCKYEHIDCPMFGDCKWNGTIDLLRPHLDESHKAETFIQLDEDIYYDLDVPGNKYNFIKFKDELYRVSLKPGKQPHGSIYWSFQKISKVSSARDYKIEITFLDQTNNGRRFIINDVFHGLTDKNTMFNDVLAIPYT</sequence>
<feature type="domain" description="RING-type" evidence="12">
    <location>
        <begin position="325"/>
        <end position="360"/>
    </location>
</feature>
<feature type="compositionally biased region" description="Basic and acidic residues" evidence="11">
    <location>
        <begin position="227"/>
        <end position="271"/>
    </location>
</feature>
<gene>
    <name evidence="14" type="ORF">AMK59_7660</name>
</gene>
<dbReference type="Pfam" id="PF21361">
    <property type="entry name" value="Sina_ZnF"/>
    <property type="match status" value="2"/>
</dbReference>
<dbReference type="Gene3D" id="3.30.40.10">
    <property type="entry name" value="Zinc/RING finger domain, C3HC4 (zinc finger)"/>
    <property type="match status" value="3"/>
</dbReference>
<evidence type="ECO:0000256" key="9">
    <source>
        <dbReference type="ARBA" id="ARBA00022833"/>
    </source>
</evidence>
<dbReference type="PROSITE" id="PS51081">
    <property type="entry name" value="ZF_SIAH"/>
    <property type="match status" value="2"/>
</dbReference>
<keyword evidence="15" id="KW-1185">Reference proteome</keyword>
<keyword evidence="5" id="KW-0808">Transferase</keyword>
<dbReference type="GO" id="GO:0005737">
    <property type="term" value="C:cytoplasm"/>
    <property type="evidence" value="ECO:0007669"/>
    <property type="project" value="TreeGrafter"/>
</dbReference>
<name>A0A0T6AWD2_9SCAR</name>
<dbReference type="PROSITE" id="PS50089">
    <property type="entry name" value="ZF_RING_2"/>
    <property type="match status" value="1"/>
</dbReference>
<evidence type="ECO:0000259" key="13">
    <source>
        <dbReference type="PROSITE" id="PS51081"/>
    </source>
</evidence>
<dbReference type="GO" id="GO:0061630">
    <property type="term" value="F:ubiquitin protein ligase activity"/>
    <property type="evidence" value="ECO:0007669"/>
    <property type="project" value="UniProtKB-EC"/>
</dbReference>